<sequence length="118" mass="13304">MSDPSDTPSPPTDLPGDVAATLQEMDIHDLRETIIYAQELLHTHNAPLLQIEPFPGEEIVEITEHPGYTEVVKRQPCGNDCEDCPHGPYAYHVTREQHPDGKEELHWVLLGRDKSVDE</sequence>
<dbReference type="AlphaFoldDB" id="A0A1I6TRH5"/>
<keyword evidence="2" id="KW-1185">Reference proteome</keyword>
<organism evidence="1 2">
    <name type="scientific">Halostagnicola kamekurae</name>
    <dbReference type="NCBI Taxonomy" id="619731"/>
    <lineage>
        <taxon>Archaea</taxon>
        <taxon>Methanobacteriati</taxon>
        <taxon>Methanobacteriota</taxon>
        <taxon>Stenosarchaea group</taxon>
        <taxon>Halobacteria</taxon>
        <taxon>Halobacteriales</taxon>
        <taxon>Natrialbaceae</taxon>
        <taxon>Halostagnicola</taxon>
    </lineage>
</organism>
<evidence type="ECO:0000313" key="2">
    <source>
        <dbReference type="Proteomes" id="UP000199199"/>
    </source>
</evidence>
<dbReference type="RefSeq" id="WP_092906439.1">
    <property type="nucleotide sequence ID" value="NZ_FOZS01000003.1"/>
</dbReference>
<dbReference type="OrthoDB" id="237450at2157"/>
<gene>
    <name evidence="1" type="ORF">SAMN04488556_3333</name>
</gene>
<proteinExistence type="predicted"/>
<reference evidence="2" key="1">
    <citation type="submission" date="2016-10" db="EMBL/GenBank/DDBJ databases">
        <authorList>
            <person name="Varghese N."/>
            <person name="Submissions S."/>
        </authorList>
    </citation>
    <scope>NUCLEOTIDE SEQUENCE [LARGE SCALE GENOMIC DNA]</scope>
    <source>
        <strain evidence="2">DSM 22427</strain>
    </source>
</reference>
<evidence type="ECO:0000313" key="1">
    <source>
        <dbReference type="EMBL" id="SFS91597.1"/>
    </source>
</evidence>
<accession>A0A1I6TRH5</accession>
<dbReference type="EMBL" id="FOZS01000003">
    <property type="protein sequence ID" value="SFS91597.1"/>
    <property type="molecule type" value="Genomic_DNA"/>
</dbReference>
<name>A0A1I6TRH5_9EURY</name>
<dbReference type="Proteomes" id="UP000199199">
    <property type="component" value="Unassembled WGS sequence"/>
</dbReference>
<protein>
    <submittedName>
        <fullName evidence="1">Uncharacterized protein</fullName>
    </submittedName>
</protein>